<dbReference type="Gene3D" id="1.10.8.430">
    <property type="entry name" value="Helical domain of apoptotic protease-activating factors"/>
    <property type="match status" value="1"/>
</dbReference>
<dbReference type="FunFam" id="3.40.50.300:FF:001091">
    <property type="entry name" value="Probable disease resistance protein At1g61300"/>
    <property type="match status" value="1"/>
</dbReference>
<dbReference type="Proteomes" id="UP001202328">
    <property type="component" value="Unassembled WGS sequence"/>
</dbReference>
<dbReference type="PANTHER" id="PTHR23155">
    <property type="entry name" value="DISEASE RESISTANCE PROTEIN RP"/>
    <property type="match status" value="1"/>
</dbReference>
<dbReference type="Gene3D" id="1.10.10.10">
    <property type="entry name" value="Winged helix-like DNA-binding domain superfamily/Winged helix DNA-binding domain"/>
    <property type="match status" value="1"/>
</dbReference>
<dbReference type="CDD" id="cd14798">
    <property type="entry name" value="RX-CC_like"/>
    <property type="match status" value="1"/>
</dbReference>
<comment type="caution">
    <text evidence="8">The sequence shown here is derived from an EMBL/GenBank/DDBJ whole genome shotgun (WGS) entry which is preliminary data.</text>
</comment>
<evidence type="ECO:0000256" key="2">
    <source>
        <dbReference type="ARBA" id="ARBA00022741"/>
    </source>
</evidence>
<dbReference type="SUPFAM" id="SSF52058">
    <property type="entry name" value="L domain-like"/>
    <property type="match status" value="1"/>
</dbReference>
<feature type="domain" description="Disease resistance protein winged helix" evidence="6">
    <location>
        <begin position="434"/>
        <end position="509"/>
    </location>
</feature>
<dbReference type="SUPFAM" id="SSF52540">
    <property type="entry name" value="P-loop containing nucleoside triphosphate hydrolases"/>
    <property type="match status" value="1"/>
</dbReference>
<proteinExistence type="predicted"/>
<dbReference type="Gene3D" id="3.40.50.300">
    <property type="entry name" value="P-loop containing nucleotide triphosphate hydrolases"/>
    <property type="match status" value="1"/>
</dbReference>
<dbReference type="Pfam" id="PF00931">
    <property type="entry name" value="NB-ARC"/>
    <property type="match status" value="1"/>
</dbReference>
<feature type="non-terminal residue" evidence="8">
    <location>
        <position position="1"/>
    </location>
</feature>
<dbReference type="Pfam" id="PF23598">
    <property type="entry name" value="LRR_14"/>
    <property type="match status" value="1"/>
</dbReference>
<feature type="domain" description="Disease resistance N-terminal" evidence="5">
    <location>
        <begin position="6"/>
        <end position="85"/>
    </location>
</feature>
<evidence type="ECO:0000259" key="7">
    <source>
        <dbReference type="Pfam" id="PF23598"/>
    </source>
</evidence>
<dbReference type="InterPro" id="IPR044974">
    <property type="entry name" value="Disease_R_plants"/>
</dbReference>
<dbReference type="InterPro" id="IPR036388">
    <property type="entry name" value="WH-like_DNA-bd_sf"/>
</dbReference>
<dbReference type="InterPro" id="IPR002182">
    <property type="entry name" value="NB-ARC"/>
</dbReference>
<dbReference type="AlphaFoldDB" id="A0AAD4TBI7"/>
<dbReference type="EMBL" id="JAJJMB010003672">
    <property type="protein sequence ID" value="KAI3946344.1"/>
    <property type="molecule type" value="Genomic_DNA"/>
</dbReference>
<dbReference type="PRINTS" id="PR00364">
    <property type="entry name" value="DISEASERSIST"/>
</dbReference>
<dbReference type="Gene3D" id="3.80.10.10">
    <property type="entry name" value="Ribonuclease Inhibitor"/>
    <property type="match status" value="1"/>
</dbReference>
<name>A0AAD4TBI7_9MAGN</name>
<keyword evidence="3" id="KW-0611">Plant defense</keyword>
<dbReference type="GO" id="GO:0098542">
    <property type="term" value="P:defense response to other organism"/>
    <property type="evidence" value="ECO:0007669"/>
    <property type="project" value="TreeGrafter"/>
</dbReference>
<dbReference type="Pfam" id="PF23559">
    <property type="entry name" value="WHD_DRP"/>
    <property type="match status" value="1"/>
</dbReference>
<keyword evidence="9" id="KW-1185">Reference proteome</keyword>
<gene>
    <name evidence="8" type="ORF">MKW98_010468</name>
</gene>
<keyword evidence="2" id="KW-0547">Nucleotide-binding</keyword>
<dbReference type="InterPro" id="IPR041118">
    <property type="entry name" value="Rx_N"/>
</dbReference>
<sequence length="928" mass="106337">KMVEAVVSFAVERLGEALIDETLFLLNVRNQVEDLRDELRRMRCFLKDADAKQPGDERVRNWIKDIRNVAYDTEDVVDTFTLKIDVAPGIQNFIIRKALMVKNLKHLQRVGKEIQAIQSRLKVISDSRVTYGINELSDNEASSSKASQMAQQLLRNNYPHVEDDYVVGLEEHSETLLTELVKDDERRCVISIVGVGGIGKTTLAKKIYKHDIVMSRFDCRGWTSISQQLNLRDALLAIINKSMHPNDDELSIIKELSEGDLVEKLYNHLQDKRYFIVVDDLWSFEDWNMLSPAFPNGKVGSKVLLTTRNREVSSLVDPWSLHLEPKFLTDEESWELLCEKAFPKNIRDTNCYPAGLEKLGKKMVHKCGGLPLAICVLGGLLATKKSEIKEWEYVNKDITSSINKGKYGGVTGILALSYNDLPIHLKPCFLYLGVFPEDYAIPRKKLMQLWIAEGFIPHAKEDALITMEEVGKHEYLAELIQRCMIQVDKDVTPGQGKTCRIHDLMRDLCMSKAKEMNFLDVCDHHRIDDITSDSTSKRMRRYAIHLKEQTTRYGDFYFNNSACTLRSLLVNIPLGNPLVPFKYQNLKLLRVLDLENVTKFNTDITRKVSKLIHLRYLALGGDRDTAISSSIGNLRNLQTLKLVFFQGVLPETIAKLVQLRHLEISFGKLTKSFQIENFTNLHTLKRMKAGKWIRKGCLGKLWKLRNLSVRGISRMQTDVLIHEIVSKNNSALSSSSSSGDLYQNPIRVLSIRSDENLNNKLFDSLSCCNNLRQLQLNGGLDVLNLEKYPLNLSRLELYFSMLKKDPMETLQYLPNLTFLKMNAAYTGEEMVCSTKGFPRLQFLSMRAHKQLKKWTVEEGAMPHLKELHLSIIWELSMLPEGLRFITTLKELRIGFMPIIKGRVLKEVGKDWYKVQHIPSLIVTDSYFC</sequence>
<evidence type="ECO:0000259" key="5">
    <source>
        <dbReference type="Pfam" id="PF18052"/>
    </source>
</evidence>
<dbReference type="FunFam" id="1.10.8.430:FF:000003">
    <property type="entry name" value="Probable disease resistance protein At5g66910"/>
    <property type="match status" value="1"/>
</dbReference>
<evidence type="ECO:0000256" key="1">
    <source>
        <dbReference type="ARBA" id="ARBA00022737"/>
    </source>
</evidence>
<keyword evidence="1" id="KW-0677">Repeat</keyword>
<feature type="domain" description="NB-ARC" evidence="4">
    <location>
        <begin position="170"/>
        <end position="345"/>
    </location>
</feature>
<dbReference type="InterPro" id="IPR055414">
    <property type="entry name" value="LRR_R13L4/SHOC2-like"/>
</dbReference>
<dbReference type="Gene3D" id="1.20.5.4130">
    <property type="match status" value="1"/>
</dbReference>
<dbReference type="Pfam" id="PF18052">
    <property type="entry name" value="Rx_N"/>
    <property type="match status" value="1"/>
</dbReference>
<dbReference type="GO" id="GO:0043531">
    <property type="term" value="F:ADP binding"/>
    <property type="evidence" value="ECO:0007669"/>
    <property type="project" value="InterPro"/>
</dbReference>
<dbReference type="InterPro" id="IPR038005">
    <property type="entry name" value="RX-like_CC"/>
</dbReference>
<evidence type="ECO:0000256" key="3">
    <source>
        <dbReference type="ARBA" id="ARBA00022821"/>
    </source>
</evidence>
<protein>
    <submittedName>
        <fullName evidence="8">Uncharacterized protein</fullName>
    </submittedName>
</protein>
<feature type="domain" description="Disease resistance R13L4/SHOC-2-like LRR" evidence="7">
    <location>
        <begin position="565"/>
        <end position="888"/>
    </location>
</feature>
<evidence type="ECO:0000313" key="8">
    <source>
        <dbReference type="EMBL" id="KAI3946344.1"/>
    </source>
</evidence>
<dbReference type="InterPro" id="IPR027417">
    <property type="entry name" value="P-loop_NTPase"/>
</dbReference>
<reference evidence="8" key="1">
    <citation type="submission" date="2022-04" db="EMBL/GenBank/DDBJ databases">
        <title>A functionally conserved STORR gene fusion in Papaver species that diverged 16.8 million years ago.</title>
        <authorList>
            <person name="Catania T."/>
        </authorList>
    </citation>
    <scope>NUCLEOTIDE SEQUENCE</scope>
    <source>
        <strain evidence="8">S-188037</strain>
    </source>
</reference>
<evidence type="ECO:0000313" key="9">
    <source>
        <dbReference type="Proteomes" id="UP001202328"/>
    </source>
</evidence>
<dbReference type="PANTHER" id="PTHR23155:SF1185">
    <property type="entry name" value="DISEASE RESISTANCE RPP8-LIKE PROTEIN 3-RELATED"/>
    <property type="match status" value="1"/>
</dbReference>
<dbReference type="InterPro" id="IPR042197">
    <property type="entry name" value="Apaf_helical"/>
</dbReference>
<evidence type="ECO:0000259" key="6">
    <source>
        <dbReference type="Pfam" id="PF23559"/>
    </source>
</evidence>
<accession>A0AAD4TBI7</accession>
<evidence type="ECO:0000259" key="4">
    <source>
        <dbReference type="Pfam" id="PF00931"/>
    </source>
</evidence>
<dbReference type="InterPro" id="IPR032675">
    <property type="entry name" value="LRR_dom_sf"/>
</dbReference>
<dbReference type="FunFam" id="1.10.10.10:FF:000322">
    <property type="entry name" value="Probable disease resistance protein At1g63360"/>
    <property type="match status" value="1"/>
</dbReference>
<organism evidence="8 9">
    <name type="scientific">Papaver atlanticum</name>
    <dbReference type="NCBI Taxonomy" id="357466"/>
    <lineage>
        <taxon>Eukaryota</taxon>
        <taxon>Viridiplantae</taxon>
        <taxon>Streptophyta</taxon>
        <taxon>Embryophyta</taxon>
        <taxon>Tracheophyta</taxon>
        <taxon>Spermatophyta</taxon>
        <taxon>Magnoliopsida</taxon>
        <taxon>Ranunculales</taxon>
        <taxon>Papaveraceae</taxon>
        <taxon>Papaveroideae</taxon>
        <taxon>Papaver</taxon>
    </lineage>
</organism>
<dbReference type="InterPro" id="IPR058922">
    <property type="entry name" value="WHD_DRP"/>
</dbReference>